<feature type="domain" description="DNA polymerase III beta sliding clamp N-terminal" evidence="11">
    <location>
        <begin position="1"/>
        <end position="118"/>
    </location>
</feature>
<dbReference type="Proteomes" id="UP000262325">
    <property type="component" value="Unassembled WGS sequence"/>
</dbReference>
<dbReference type="AlphaFoldDB" id="A0A3D5QAA7"/>
<evidence type="ECO:0000259" key="12">
    <source>
        <dbReference type="Pfam" id="PF02767"/>
    </source>
</evidence>
<dbReference type="PIRSF" id="PIRSF000804">
    <property type="entry name" value="DNA_pol_III_b"/>
    <property type="match status" value="1"/>
</dbReference>
<evidence type="ECO:0000259" key="11">
    <source>
        <dbReference type="Pfam" id="PF00712"/>
    </source>
</evidence>
<evidence type="ECO:0000256" key="7">
    <source>
        <dbReference type="ARBA" id="ARBA00022705"/>
    </source>
</evidence>
<gene>
    <name evidence="14" type="primary">dnaN</name>
    <name evidence="14" type="ORF">DHM44_03170</name>
</gene>
<comment type="subcellular location">
    <subcellularLocation>
        <location evidence="1 10">Cytoplasm</location>
    </subcellularLocation>
</comment>
<evidence type="ECO:0000256" key="6">
    <source>
        <dbReference type="ARBA" id="ARBA00022695"/>
    </source>
</evidence>
<dbReference type="RefSeq" id="WP_013885214.1">
    <property type="nucleotide sequence ID" value="NZ_JAAZVV010000045.1"/>
</dbReference>
<evidence type="ECO:0000256" key="9">
    <source>
        <dbReference type="ARBA" id="ARBA00023125"/>
    </source>
</evidence>
<comment type="similarity">
    <text evidence="2 10">Belongs to the beta sliding clamp family.</text>
</comment>
<keyword evidence="6 10" id="KW-0548">Nucleotidyltransferase</keyword>
<accession>A0A3D5QAA7</accession>
<sequence length="368" mass="41749">MQFSIIKENILPLIQHANNFTSSKGINTILENILIEAEEEEIQLKASNTHMGFSAKIKANIEETGTTTVSCKKLHDIIKELPNAAVIDFKYDGSKLKLTSGKSKFTLSTIEPEFFPTMTPITPEYRIKMKSESLEKLLQKTIFCISNDPSKTEYTGAHFKVFGNKLEIGSADFQRIATAETLFDEEFSDEFTINIPKKTAIEVSKLLDLDDEVEIETDKKQVQFKIDNIVVYSKLIEKFIKNIGSLFKTNYPISARIPTRQFEEVVRRISTITSEVSRGIVLSFNENALNIFSLETEYGQGNEIIDGVELEGESIDIIFNSKLLLEIINHIDSEFFTIKMIGRKNPAIIVPENGKYQYLLVAISIDRY</sequence>
<dbReference type="Gene3D" id="3.70.10.10">
    <property type="match status" value="1"/>
</dbReference>
<evidence type="ECO:0000256" key="4">
    <source>
        <dbReference type="ARBA" id="ARBA00022490"/>
    </source>
</evidence>
<dbReference type="Pfam" id="PF00712">
    <property type="entry name" value="DNA_pol3_beta"/>
    <property type="match status" value="1"/>
</dbReference>
<evidence type="ECO:0000313" key="15">
    <source>
        <dbReference type="Proteomes" id="UP000262325"/>
    </source>
</evidence>
<dbReference type="Pfam" id="PF02767">
    <property type="entry name" value="DNA_pol3_beta_2"/>
    <property type="match status" value="1"/>
</dbReference>
<keyword evidence="5 10" id="KW-0808">Transferase</keyword>
<organism evidence="14 15">
    <name type="scientific">Flexistipes sinusarabici</name>
    <dbReference type="NCBI Taxonomy" id="2352"/>
    <lineage>
        <taxon>Bacteria</taxon>
        <taxon>Pseudomonadati</taxon>
        <taxon>Deferribacterota</taxon>
        <taxon>Deferribacteres</taxon>
        <taxon>Deferribacterales</taxon>
        <taxon>Flexistipitaceae</taxon>
        <taxon>Flexistipes</taxon>
    </lineage>
</organism>
<evidence type="ECO:0000256" key="8">
    <source>
        <dbReference type="ARBA" id="ARBA00022932"/>
    </source>
</evidence>
<keyword evidence="7 10" id="KW-0235">DNA replication</keyword>
<dbReference type="PANTHER" id="PTHR30478:SF0">
    <property type="entry name" value="BETA SLIDING CLAMP"/>
    <property type="match status" value="1"/>
</dbReference>
<proteinExistence type="inferred from homology"/>
<dbReference type="GO" id="GO:0008408">
    <property type="term" value="F:3'-5' exonuclease activity"/>
    <property type="evidence" value="ECO:0007669"/>
    <property type="project" value="InterPro"/>
</dbReference>
<evidence type="ECO:0000256" key="10">
    <source>
        <dbReference type="PIRNR" id="PIRNR000804"/>
    </source>
</evidence>
<evidence type="ECO:0000256" key="1">
    <source>
        <dbReference type="ARBA" id="ARBA00004496"/>
    </source>
</evidence>
<comment type="function">
    <text evidence="10">Confers DNA tethering and processivity to DNA polymerases and other proteins. Acts as a clamp, forming a ring around DNA (a reaction catalyzed by the clamp-loading complex) which diffuses in an ATP-independent manner freely and bidirectionally along dsDNA. Initially characterized for its ability to contact the catalytic subunit of DNA polymerase III (Pol III), a complex, multichain enzyme responsible for most of the replicative synthesis in bacteria; Pol III exhibits 3'-5' exonuclease proofreading activity. The beta chain is required for initiation of replication as well as for processivity of DNA replication.</text>
</comment>
<dbReference type="InterPro" id="IPR001001">
    <property type="entry name" value="DNA_polIII_beta"/>
</dbReference>
<keyword evidence="9" id="KW-0238">DNA-binding</keyword>
<dbReference type="InterPro" id="IPR022634">
    <property type="entry name" value="DNA_polIII_beta_N"/>
</dbReference>
<dbReference type="Pfam" id="PF02768">
    <property type="entry name" value="DNA_pol3_beta_3"/>
    <property type="match status" value="1"/>
</dbReference>
<evidence type="ECO:0000256" key="5">
    <source>
        <dbReference type="ARBA" id="ARBA00022679"/>
    </source>
</evidence>
<keyword evidence="8 10" id="KW-0239">DNA-directed DNA polymerase</keyword>
<name>A0A3D5QAA7_FLESI</name>
<feature type="domain" description="DNA polymerase III beta sliding clamp C-terminal" evidence="13">
    <location>
        <begin position="249"/>
        <end position="354"/>
    </location>
</feature>
<dbReference type="GO" id="GO:0003887">
    <property type="term" value="F:DNA-directed DNA polymerase activity"/>
    <property type="evidence" value="ECO:0007669"/>
    <property type="project" value="UniProtKB-UniRule"/>
</dbReference>
<comment type="subunit">
    <text evidence="10">Forms a ring-shaped head-to-tail homodimer around DNA.</text>
</comment>
<dbReference type="SMART" id="SM00480">
    <property type="entry name" value="POL3Bc"/>
    <property type="match status" value="1"/>
</dbReference>
<dbReference type="InterPro" id="IPR022635">
    <property type="entry name" value="DNA_polIII_beta_C"/>
</dbReference>
<dbReference type="NCBIfam" id="TIGR00663">
    <property type="entry name" value="dnan"/>
    <property type="match status" value="1"/>
</dbReference>
<evidence type="ECO:0000256" key="3">
    <source>
        <dbReference type="ARBA" id="ARBA00021035"/>
    </source>
</evidence>
<dbReference type="GO" id="GO:0005737">
    <property type="term" value="C:cytoplasm"/>
    <property type="evidence" value="ECO:0007669"/>
    <property type="project" value="UniProtKB-SubCell"/>
</dbReference>
<dbReference type="PANTHER" id="PTHR30478">
    <property type="entry name" value="DNA POLYMERASE III SUBUNIT BETA"/>
    <property type="match status" value="1"/>
</dbReference>
<evidence type="ECO:0000256" key="2">
    <source>
        <dbReference type="ARBA" id="ARBA00010752"/>
    </source>
</evidence>
<dbReference type="GO" id="GO:0003677">
    <property type="term" value="F:DNA binding"/>
    <property type="evidence" value="ECO:0007669"/>
    <property type="project" value="UniProtKB-UniRule"/>
</dbReference>
<dbReference type="Gene3D" id="3.10.150.10">
    <property type="entry name" value="DNA Polymerase III, subunit A, domain 2"/>
    <property type="match status" value="1"/>
</dbReference>
<dbReference type="SUPFAM" id="SSF55979">
    <property type="entry name" value="DNA clamp"/>
    <property type="match status" value="3"/>
</dbReference>
<evidence type="ECO:0000313" key="14">
    <source>
        <dbReference type="EMBL" id="HCW92663.1"/>
    </source>
</evidence>
<feature type="domain" description="DNA polymerase III beta sliding clamp central" evidence="12">
    <location>
        <begin position="129"/>
        <end position="237"/>
    </location>
</feature>
<dbReference type="GO" id="GO:0006271">
    <property type="term" value="P:DNA strand elongation involved in DNA replication"/>
    <property type="evidence" value="ECO:0007669"/>
    <property type="project" value="TreeGrafter"/>
</dbReference>
<reference evidence="14 15" key="1">
    <citation type="journal article" date="2018" name="Nat. Biotechnol.">
        <title>A standardized bacterial taxonomy based on genome phylogeny substantially revises the tree of life.</title>
        <authorList>
            <person name="Parks D.H."/>
            <person name="Chuvochina M."/>
            <person name="Waite D.W."/>
            <person name="Rinke C."/>
            <person name="Skarshewski A."/>
            <person name="Chaumeil P.A."/>
            <person name="Hugenholtz P."/>
        </authorList>
    </citation>
    <scope>NUCLEOTIDE SEQUENCE [LARGE SCALE GENOMIC DNA]</scope>
    <source>
        <strain evidence="14">UBA8672</strain>
    </source>
</reference>
<dbReference type="OMA" id="YLIMPVR"/>
<comment type="caution">
    <text evidence="14">The sequence shown here is derived from an EMBL/GenBank/DDBJ whole genome shotgun (WGS) entry which is preliminary data.</text>
</comment>
<dbReference type="GO" id="GO:0009360">
    <property type="term" value="C:DNA polymerase III complex"/>
    <property type="evidence" value="ECO:0007669"/>
    <property type="project" value="InterPro"/>
</dbReference>
<keyword evidence="4 10" id="KW-0963">Cytoplasm</keyword>
<dbReference type="InterPro" id="IPR046938">
    <property type="entry name" value="DNA_clamp_sf"/>
</dbReference>
<protein>
    <recommendedName>
        <fullName evidence="3 10">Beta sliding clamp</fullName>
    </recommendedName>
</protein>
<evidence type="ECO:0000259" key="13">
    <source>
        <dbReference type="Pfam" id="PF02768"/>
    </source>
</evidence>
<dbReference type="EMBL" id="DPPF01000066">
    <property type="protein sequence ID" value="HCW92663.1"/>
    <property type="molecule type" value="Genomic_DNA"/>
</dbReference>
<dbReference type="InterPro" id="IPR022637">
    <property type="entry name" value="DNA_polIII_beta_cen"/>
</dbReference>